<evidence type="ECO:0000313" key="4">
    <source>
        <dbReference type="EMBL" id="GAA5201375.1"/>
    </source>
</evidence>
<proteinExistence type="predicted"/>
<gene>
    <name evidence="4" type="ORF">GCM10023346_45640</name>
</gene>
<feature type="transmembrane region" description="Helical" evidence="3">
    <location>
        <begin position="6"/>
        <end position="24"/>
    </location>
</feature>
<dbReference type="Proteomes" id="UP001500200">
    <property type="component" value="Unassembled WGS sequence"/>
</dbReference>
<sequence>MSVAFSIVISIGMVLAVLIMLRAGKLREKYAILWLVVGGLTIVLGFFPSLLDWAAGLAGVRVPANLLFALSIVLLVGVGLHVSRELTILEDETRTLAEELAILRNAVERLESSRQENVPFEQTENVNDYQAKGLKTPKR</sequence>
<feature type="region of interest" description="Disordered" evidence="2">
    <location>
        <begin position="118"/>
        <end position="139"/>
    </location>
</feature>
<keyword evidence="1" id="KW-0175">Coiled coil</keyword>
<evidence type="ECO:0008006" key="6">
    <source>
        <dbReference type="Google" id="ProtNLM"/>
    </source>
</evidence>
<keyword evidence="5" id="KW-1185">Reference proteome</keyword>
<feature type="transmembrane region" description="Helical" evidence="3">
    <location>
        <begin position="62"/>
        <end position="82"/>
    </location>
</feature>
<protein>
    <recommendedName>
        <fullName evidence="6">DUF2304 domain-containing protein</fullName>
    </recommendedName>
</protein>
<evidence type="ECO:0000313" key="5">
    <source>
        <dbReference type="Proteomes" id="UP001500200"/>
    </source>
</evidence>
<evidence type="ECO:0000256" key="3">
    <source>
        <dbReference type="SAM" id="Phobius"/>
    </source>
</evidence>
<dbReference type="EMBL" id="BAABKK010000035">
    <property type="protein sequence ID" value="GAA5201375.1"/>
    <property type="molecule type" value="Genomic_DNA"/>
</dbReference>
<feature type="transmembrane region" description="Helical" evidence="3">
    <location>
        <begin position="31"/>
        <end position="50"/>
    </location>
</feature>
<organism evidence="4 5">
    <name type="scientific">Arthrobacter gyeryongensis</name>
    <dbReference type="NCBI Taxonomy" id="1650592"/>
    <lineage>
        <taxon>Bacteria</taxon>
        <taxon>Bacillati</taxon>
        <taxon>Actinomycetota</taxon>
        <taxon>Actinomycetes</taxon>
        <taxon>Micrococcales</taxon>
        <taxon>Micrococcaceae</taxon>
        <taxon>Arthrobacter</taxon>
    </lineage>
</organism>
<dbReference type="RefSeq" id="WP_345453005.1">
    <property type="nucleotide sequence ID" value="NZ_BAABKK010000035.1"/>
</dbReference>
<comment type="caution">
    <text evidence="4">The sequence shown here is derived from an EMBL/GenBank/DDBJ whole genome shotgun (WGS) entry which is preliminary data.</text>
</comment>
<reference evidence="5" key="1">
    <citation type="journal article" date="2019" name="Int. J. Syst. Evol. Microbiol.">
        <title>The Global Catalogue of Microorganisms (GCM) 10K type strain sequencing project: providing services to taxonomists for standard genome sequencing and annotation.</title>
        <authorList>
            <consortium name="The Broad Institute Genomics Platform"/>
            <consortium name="The Broad Institute Genome Sequencing Center for Infectious Disease"/>
            <person name="Wu L."/>
            <person name="Ma J."/>
        </authorList>
    </citation>
    <scope>NUCLEOTIDE SEQUENCE [LARGE SCALE GENOMIC DNA]</scope>
    <source>
        <strain evidence="5">JCM 18514</strain>
    </source>
</reference>
<keyword evidence="3" id="KW-0472">Membrane</keyword>
<keyword evidence="3" id="KW-1133">Transmembrane helix</keyword>
<feature type="coiled-coil region" evidence="1">
    <location>
        <begin position="86"/>
        <end position="116"/>
    </location>
</feature>
<evidence type="ECO:0000256" key="2">
    <source>
        <dbReference type="SAM" id="MobiDB-lite"/>
    </source>
</evidence>
<name>A0ABP9SRJ4_9MICC</name>
<accession>A0ABP9SRJ4</accession>
<keyword evidence="3" id="KW-0812">Transmembrane</keyword>
<dbReference type="Pfam" id="PF10066">
    <property type="entry name" value="DUF2304"/>
    <property type="match status" value="1"/>
</dbReference>
<dbReference type="InterPro" id="IPR019277">
    <property type="entry name" value="DUF2304"/>
</dbReference>
<evidence type="ECO:0000256" key="1">
    <source>
        <dbReference type="SAM" id="Coils"/>
    </source>
</evidence>